<sequence length="767" mass="78779">MVTPTAPPPAPGSDFGPYRIDSVIATGRTGVLYLATDQRLGRQVALKVVVGSLAASPEFVDRFQREAATLARLESPHVVQVFDHGVQDGLPFIATQYAAGGDLGALVGRLGPMPLPLAAQAASQVAEALRDAHRAGVVHRNLKPSNVLLRDDRLDRIHVLVCDFGVGPTEGSAATEPASAAGAWNYLAPERLQGQPGSESADVYAVGCLLHETVTGRPPYAGTDVEVAMAHLDGPVPQLPGSDDATRRLNQILSRALAKDPAERYESASALRDDLRSFAGILSSPASPSSPPAPPVPAGPPPGHAAPTMAPTGPPPPAYQSASFPPAPPYGPGGPGGPGSPGGGKGSSRKPLVLVAAAVALLLVIGVGVAVAVSSGDDDEPQADPSNPAAPTSQSDPSSSGVPDPTGPPDPTQPTESTDPGEPIVPDTSGPVAGDIDGDGKGDLSFLTFDGLQTLPSTGAKFGEIKRRGNLSGTSAVLGDVDNNGRLDVVRISGEPPRFSAITSIKGAPISPLKTPANRDLTSALDYPVVLGDVSGDGNLDLIVFTPLSASRSQVDVALGDGKGAFAATKTWFSGDAGETEGGTLLVVDADDDGTNDLVRVTFGRATDNSPQAILLKSDGSAAFTVTGEPTTVDAAGFAVGTVVAGDFDGDGADEIAGTTADARKVNVWSWNGTTFDQTPWYDDSDSFDQLPITPSDVTVSDVDGDGFDDIVVLGARREDFTPFVDKVYLSDGRAFTPDEKWRRSTVLQGKRNTSIIPLGPVTNTKL</sequence>
<feature type="region of interest" description="Disordered" evidence="7">
    <location>
        <begin position="375"/>
        <end position="439"/>
    </location>
</feature>
<dbReference type="EC" id="2.7.11.1" evidence="1"/>
<keyword evidence="2" id="KW-0723">Serine/threonine-protein kinase</keyword>
<reference evidence="9 10" key="1">
    <citation type="submission" date="2024-09" db="EMBL/GenBank/DDBJ databases">
        <authorList>
            <person name="Sun Q."/>
            <person name="Mori K."/>
        </authorList>
    </citation>
    <scope>NUCLEOTIDE SEQUENCE [LARGE SCALE GENOMIC DNA]</scope>
    <source>
        <strain evidence="9 10">JCM 9626</strain>
    </source>
</reference>
<proteinExistence type="predicted"/>
<dbReference type="Gene3D" id="1.10.510.10">
    <property type="entry name" value="Transferase(Phosphotransferase) domain 1"/>
    <property type="match status" value="1"/>
</dbReference>
<dbReference type="Gene3D" id="3.30.200.20">
    <property type="entry name" value="Phosphorylase Kinase, domain 1"/>
    <property type="match status" value="1"/>
</dbReference>
<dbReference type="CDD" id="cd14014">
    <property type="entry name" value="STKc_PknB_like"/>
    <property type="match status" value="1"/>
</dbReference>
<dbReference type="PROSITE" id="PS50011">
    <property type="entry name" value="PROTEIN_KINASE_DOM"/>
    <property type="match status" value="1"/>
</dbReference>
<evidence type="ECO:0000256" key="3">
    <source>
        <dbReference type="ARBA" id="ARBA00022679"/>
    </source>
</evidence>
<dbReference type="PANTHER" id="PTHR43289:SF6">
    <property type="entry name" value="SERINE_THREONINE-PROTEIN KINASE NEKL-3"/>
    <property type="match status" value="1"/>
</dbReference>
<feature type="compositionally biased region" description="Pro residues" evidence="7">
    <location>
        <begin position="288"/>
        <end position="304"/>
    </location>
</feature>
<keyword evidence="5 9" id="KW-0418">Kinase</keyword>
<dbReference type="PANTHER" id="PTHR43289">
    <property type="entry name" value="MITOGEN-ACTIVATED PROTEIN KINASE KINASE KINASE 20-RELATED"/>
    <property type="match status" value="1"/>
</dbReference>
<dbReference type="Gene3D" id="2.130.10.130">
    <property type="entry name" value="Integrin alpha, N-terminal"/>
    <property type="match status" value="1"/>
</dbReference>
<feature type="compositionally biased region" description="Low complexity" evidence="7">
    <location>
        <begin position="389"/>
        <end position="404"/>
    </location>
</feature>
<evidence type="ECO:0000256" key="2">
    <source>
        <dbReference type="ARBA" id="ARBA00022527"/>
    </source>
</evidence>
<comment type="caution">
    <text evidence="9">The sequence shown here is derived from an EMBL/GenBank/DDBJ whole genome shotgun (WGS) entry which is preliminary data.</text>
</comment>
<keyword evidence="10" id="KW-1185">Reference proteome</keyword>
<evidence type="ECO:0000313" key="10">
    <source>
        <dbReference type="Proteomes" id="UP001589750"/>
    </source>
</evidence>
<evidence type="ECO:0000256" key="4">
    <source>
        <dbReference type="ARBA" id="ARBA00022741"/>
    </source>
</evidence>
<evidence type="ECO:0000256" key="5">
    <source>
        <dbReference type="ARBA" id="ARBA00022777"/>
    </source>
</evidence>
<feature type="compositionally biased region" description="Gly residues" evidence="7">
    <location>
        <begin position="333"/>
        <end position="346"/>
    </location>
</feature>
<keyword evidence="4" id="KW-0547">Nucleotide-binding</keyword>
<organism evidence="9 10">
    <name type="scientific">Nocardioides plantarum</name>
    <dbReference type="NCBI Taxonomy" id="29299"/>
    <lineage>
        <taxon>Bacteria</taxon>
        <taxon>Bacillati</taxon>
        <taxon>Actinomycetota</taxon>
        <taxon>Actinomycetes</taxon>
        <taxon>Propionibacteriales</taxon>
        <taxon>Nocardioidaceae</taxon>
        <taxon>Nocardioides</taxon>
    </lineage>
</organism>
<evidence type="ECO:0000256" key="7">
    <source>
        <dbReference type="SAM" id="MobiDB-lite"/>
    </source>
</evidence>
<keyword evidence="3" id="KW-0808">Transferase</keyword>
<name>A0ABV5K4I3_9ACTN</name>
<keyword evidence="6" id="KW-0067">ATP-binding</keyword>
<dbReference type="Proteomes" id="UP001589750">
    <property type="component" value="Unassembled WGS sequence"/>
</dbReference>
<dbReference type="InterPro" id="IPR028994">
    <property type="entry name" value="Integrin_alpha_N"/>
</dbReference>
<dbReference type="RefSeq" id="WP_140008553.1">
    <property type="nucleotide sequence ID" value="NZ_JBHMDG010000001.1"/>
</dbReference>
<dbReference type="GO" id="GO:0016301">
    <property type="term" value="F:kinase activity"/>
    <property type="evidence" value="ECO:0007669"/>
    <property type="project" value="UniProtKB-KW"/>
</dbReference>
<feature type="domain" description="Protein kinase" evidence="8">
    <location>
        <begin position="18"/>
        <end position="279"/>
    </location>
</feature>
<dbReference type="InterPro" id="IPR011009">
    <property type="entry name" value="Kinase-like_dom_sf"/>
</dbReference>
<dbReference type="SUPFAM" id="SSF56112">
    <property type="entry name" value="Protein kinase-like (PK-like)"/>
    <property type="match status" value="1"/>
</dbReference>
<dbReference type="Pfam" id="PF00069">
    <property type="entry name" value="Pkinase"/>
    <property type="match status" value="1"/>
</dbReference>
<dbReference type="InterPro" id="IPR000719">
    <property type="entry name" value="Prot_kinase_dom"/>
</dbReference>
<evidence type="ECO:0000256" key="6">
    <source>
        <dbReference type="ARBA" id="ARBA00022840"/>
    </source>
</evidence>
<gene>
    <name evidence="9" type="ORF">ACFFRI_01000</name>
</gene>
<evidence type="ECO:0000259" key="8">
    <source>
        <dbReference type="PROSITE" id="PS50011"/>
    </source>
</evidence>
<accession>A0ABV5K4I3</accession>
<evidence type="ECO:0000313" key="9">
    <source>
        <dbReference type="EMBL" id="MFB9311605.1"/>
    </source>
</evidence>
<dbReference type="EMBL" id="JBHMDG010000001">
    <property type="protein sequence ID" value="MFB9311605.1"/>
    <property type="molecule type" value="Genomic_DNA"/>
</dbReference>
<feature type="region of interest" description="Disordered" evidence="7">
    <location>
        <begin position="281"/>
        <end position="348"/>
    </location>
</feature>
<dbReference type="SUPFAM" id="SSF69318">
    <property type="entry name" value="Integrin alpha N-terminal domain"/>
    <property type="match status" value="1"/>
</dbReference>
<dbReference type="Gene3D" id="2.40.128.340">
    <property type="match status" value="1"/>
</dbReference>
<evidence type="ECO:0000256" key="1">
    <source>
        <dbReference type="ARBA" id="ARBA00012513"/>
    </source>
</evidence>
<protein>
    <recommendedName>
        <fullName evidence="1">non-specific serine/threonine protein kinase</fullName>
        <ecNumber evidence="1">2.7.11.1</ecNumber>
    </recommendedName>
</protein>